<keyword evidence="3" id="KW-1185">Reference proteome</keyword>
<name>A0A917YIH6_9RHOB</name>
<evidence type="ECO:0000256" key="1">
    <source>
        <dbReference type="SAM" id="MobiDB-lite"/>
    </source>
</evidence>
<gene>
    <name evidence="2" type="ORF">GCM10010991_15360</name>
</gene>
<dbReference type="AlphaFoldDB" id="A0A917YIH6"/>
<accession>A0A917YIH6</accession>
<evidence type="ECO:0000313" key="3">
    <source>
        <dbReference type="Proteomes" id="UP000598196"/>
    </source>
</evidence>
<sequence length="87" mass="9069">MRGDDTIEDALLRVVEPGAIAASDPANRLVAGKLDVRSNFALAMAAQIEAGIAAHHTTAPKTVLPGGTRRRHARREPSLFVGGADDG</sequence>
<comment type="caution">
    <text evidence="2">The sequence shown here is derived from an EMBL/GenBank/DDBJ whole genome shotgun (WGS) entry which is preliminary data.</text>
</comment>
<dbReference type="Proteomes" id="UP000598196">
    <property type="component" value="Unassembled WGS sequence"/>
</dbReference>
<organism evidence="2 3">
    <name type="scientific">Gemmobacter aquaticus</name>
    <dbReference type="NCBI Taxonomy" id="490185"/>
    <lineage>
        <taxon>Bacteria</taxon>
        <taxon>Pseudomonadati</taxon>
        <taxon>Pseudomonadota</taxon>
        <taxon>Alphaproteobacteria</taxon>
        <taxon>Rhodobacterales</taxon>
        <taxon>Paracoccaceae</taxon>
        <taxon>Gemmobacter</taxon>
    </lineage>
</organism>
<dbReference type="EMBL" id="BMLP01000001">
    <property type="protein sequence ID" value="GGO30460.1"/>
    <property type="molecule type" value="Genomic_DNA"/>
</dbReference>
<proteinExistence type="predicted"/>
<protein>
    <submittedName>
        <fullName evidence="2">Uncharacterized protein</fullName>
    </submittedName>
</protein>
<feature type="region of interest" description="Disordered" evidence="1">
    <location>
        <begin position="59"/>
        <end position="87"/>
    </location>
</feature>
<reference evidence="2 3" key="1">
    <citation type="journal article" date="2014" name="Int. J. Syst. Evol. Microbiol.">
        <title>Complete genome sequence of Corynebacterium casei LMG S-19264T (=DSM 44701T), isolated from a smear-ripened cheese.</title>
        <authorList>
            <consortium name="US DOE Joint Genome Institute (JGI-PGF)"/>
            <person name="Walter F."/>
            <person name="Albersmeier A."/>
            <person name="Kalinowski J."/>
            <person name="Ruckert C."/>
        </authorList>
    </citation>
    <scope>NUCLEOTIDE SEQUENCE [LARGE SCALE GENOMIC DNA]</scope>
    <source>
        <strain evidence="2 3">CGMCC 1.7029</strain>
    </source>
</reference>
<evidence type="ECO:0000313" key="2">
    <source>
        <dbReference type="EMBL" id="GGO30460.1"/>
    </source>
</evidence>